<evidence type="ECO:0000313" key="1">
    <source>
        <dbReference type="EMBL" id="CAG6631510.1"/>
    </source>
</evidence>
<sequence length="157" mass="17440">MTSIFGHAFLKTLLKVLHYLFQHVPCDTSTNEISCLIDVFNSAIVSSMMFTNTMRLTVPIHYSPVSESLFNSTAINLSSRKTHFTTCLLFSDGLEDGAQFEVLGICNQLGNNGLVASEIINFLNPSQSIHRGLLYFVLPIGRSCNLSCTFEVRIEVL</sequence>
<accession>A0A8D8QGS7</accession>
<proteinExistence type="predicted"/>
<organism evidence="1">
    <name type="scientific">Cacopsylla melanoneura</name>
    <dbReference type="NCBI Taxonomy" id="428564"/>
    <lineage>
        <taxon>Eukaryota</taxon>
        <taxon>Metazoa</taxon>
        <taxon>Ecdysozoa</taxon>
        <taxon>Arthropoda</taxon>
        <taxon>Hexapoda</taxon>
        <taxon>Insecta</taxon>
        <taxon>Pterygota</taxon>
        <taxon>Neoptera</taxon>
        <taxon>Paraneoptera</taxon>
        <taxon>Hemiptera</taxon>
        <taxon>Sternorrhyncha</taxon>
        <taxon>Psylloidea</taxon>
        <taxon>Psyllidae</taxon>
        <taxon>Psyllinae</taxon>
        <taxon>Cacopsylla</taxon>
    </lineage>
</organism>
<dbReference type="EMBL" id="HBUF01077016">
    <property type="protein sequence ID" value="CAG6631510.1"/>
    <property type="molecule type" value="Transcribed_RNA"/>
</dbReference>
<reference evidence="1" key="1">
    <citation type="submission" date="2021-05" db="EMBL/GenBank/DDBJ databases">
        <authorList>
            <person name="Alioto T."/>
            <person name="Alioto T."/>
            <person name="Gomez Garrido J."/>
        </authorList>
    </citation>
    <scope>NUCLEOTIDE SEQUENCE</scope>
</reference>
<protein>
    <submittedName>
        <fullName evidence="1">Uncharacterized protein</fullName>
    </submittedName>
</protein>
<dbReference type="AlphaFoldDB" id="A0A8D8QGS7"/>
<name>A0A8D8QGS7_9HEMI</name>